<protein>
    <submittedName>
        <fullName evidence="1">Tetratricopeptide repeat (TPR)-like superfamily protein</fullName>
    </submittedName>
</protein>
<reference evidence="1" key="1">
    <citation type="submission" date="2019-12" db="EMBL/GenBank/DDBJ databases">
        <authorList>
            <person name="Scholes J."/>
        </authorList>
    </citation>
    <scope>NUCLEOTIDE SEQUENCE</scope>
</reference>
<gene>
    <name evidence="1" type="ORF">SHERM_21432</name>
</gene>
<dbReference type="EMBL" id="CACSLK010024742">
    <property type="protein sequence ID" value="CAA0824491.1"/>
    <property type="molecule type" value="Genomic_DNA"/>
</dbReference>
<accession>A0A9N7N158</accession>
<evidence type="ECO:0000313" key="2">
    <source>
        <dbReference type="Proteomes" id="UP001153555"/>
    </source>
</evidence>
<keyword evidence="2" id="KW-1185">Reference proteome</keyword>
<organism evidence="1 2">
    <name type="scientific">Striga hermonthica</name>
    <name type="common">Purple witchweed</name>
    <name type="synonym">Buchnera hermonthica</name>
    <dbReference type="NCBI Taxonomy" id="68872"/>
    <lineage>
        <taxon>Eukaryota</taxon>
        <taxon>Viridiplantae</taxon>
        <taxon>Streptophyta</taxon>
        <taxon>Embryophyta</taxon>
        <taxon>Tracheophyta</taxon>
        <taxon>Spermatophyta</taxon>
        <taxon>Magnoliopsida</taxon>
        <taxon>eudicotyledons</taxon>
        <taxon>Gunneridae</taxon>
        <taxon>Pentapetalae</taxon>
        <taxon>asterids</taxon>
        <taxon>lamiids</taxon>
        <taxon>Lamiales</taxon>
        <taxon>Orobanchaceae</taxon>
        <taxon>Buchnereae</taxon>
        <taxon>Striga</taxon>
    </lineage>
</organism>
<evidence type="ECO:0000313" key="1">
    <source>
        <dbReference type="EMBL" id="CAA0824491.1"/>
    </source>
</evidence>
<dbReference type="OrthoDB" id="1747374at2759"/>
<proteinExistence type="predicted"/>
<dbReference type="AlphaFoldDB" id="A0A9N7N158"/>
<feature type="non-terminal residue" evidence="1">
    <location>
        <position position="1"/>
    </location>
</feature>
<name>A0A9N7N158_STRHE</name>
<feature type="non-terminal residue" evidence="1">
    <location>
        <position position="68"/>
    </location>
</feature>
<dbReference type="Proteomes" id="UP001153555">
    <property type="component" value="Unassembled WGS sequence"/>
</dbReference>
<comment type="caution">
    <text evidence="1">The sequence shown here is derived from an EMBL/GenBank/DDBJ whole genome shotgun (WGS) entry which is preliminary data.</text>
</comment>
<sequence>LEWIDCLNSIMYWTCDLIEILEYIVQLRDERFRTANPNVNNENSRMVELLKEVGLLKDSLDDYLCPLK</sequence>